<accession>A0AAW0B7S4</accession>
<dbReference type="EMBL" id="JAYKXP010000169">
    <property type="protein sequence ID" value="KAK7021405.1"/>
    <property type="molecule type" value="Genomic_DNA"/>
</dbReference>
<proteinExistence type="predicted"/>
<sequence>MPSSNNDWNFKKLLDAIKCVVTIPPTQVTYTCTPRLYQNSATASLLKPSAKGNNYFILLDPRQDGSVKEGIYREFNAIMAQLPNNTIEGQRYIVKGWLTIEQARQHWKGLCDQHHRCNAWALEAAQRDAELARPRLLMMELANLHPGIMSAVPVSFDGQMQFTHPQRRVNAPAHGSVSEVSASPNLIRSPLTSPSCSSRSTSRADLDPPPYDNAESTTNGDWRLYIVGDFGVTSCNGLEHAYRSLSRYLRSGRAALVLALSEDAADQWFNPDLD</sequence>
<feature type="region of interest" description="Disordered" evidence="1">
    <location>
        <begin position="166"/>
        <end position="215"/>
    </location>
</feature>
<evidence type="ECO:0000313" key="3">
    <source>
        <dbReference type="Proteomes" id="UP001383192"/>
    </source>
</evidence>
<reference evidence="2 3" key="1">
    <citation type="submission" date="2024-01" db="EMBL/GenBank/DDBJ databases">
        <title>A draft genome for a cacao thread blight-causing isolate of Paramarasmius palmivorus.</title>
        <authorList>
            <person name="Baruah I.K."/>
            <person name="Bukari Y."/>
            <person name="Amoako-Attah I."/>
            <person name="Meinhardt L.W."/>
            <person name="Bailey B.A."/>
            <person name="Cohen S.P."/>
        </authorList>
    </citation>
    <scope>NUCLEOTIDE SEQUENCE [LARGE SCALE GENOMIC DNA]</scope>
    <source>
        <strain evidence="2 3">GH-12</strain>
    </source>
</reference>
<evidence type="ECO:0000256" key="1">
    <source>
        <dbReference type="SAM" id="MobiDB-lite"/>
    </source>
</evidence>
<organism evidence="2 3">
    <name type="scientific">Paramarasmius palmivorus</name>
    <dbReference type="NCBI Taxonomy" id="297713"/>
    <lineage>
        <taxon>Eukaryota</taxon>
        <taxon>Fungi</taxon>
        <taxon>Dikarya</taxon>
        <taxon>Basidiomycota</taxon>
        <taxon>Agaricomycotina</taxon>
        <taxon>Agaricomycetes</taxon>
        <taxon>Agaricomycetidae</taxon>
        <taxon>Agaricales</taxon>
        <taxon>Marasmiineae</taxon>
        <taxon>Marasmiaceae</taxon>
        <taxon>Paramarasmius</taxon>
    </lineage>
</organism>
<gene>
    <name evidence="2" type="ORF">VNI00_017356</name>
</gene>
<feature type="compositionally biased region" description="Low complexity" evidence="1">
    <location>
        <begin position="188"/>
        <end position="203"/>
    </location>
</feature>
<dbReference type="AlphaFoldDB" id="A0AAW0B7S4"/>
<dbReference type="Proteomes" id="UP001383192">
    <property type="component" value="Unassembled WGS sequence"/>
</dbReference>
<evidence type="ECO:0000313" key="2">
    <source>
        <dbReference type="EMBL" id="KAK7021405.1"/>
    </source>
</evidence>
<protein>
    <submittedName>
        <fullName evidence="2">Uncharacterized protein</fullName>
    </submittedName>
</protein>
<comment type="caution">
    <text evidence="2">The sequence shown here is derived from an EMBL/GenBank/DDBJ whole genome shotgun (WGS) entry which is preliminary data.</text>
</comment>
<keyword evidence="3" id="KW-1185">Reference proteome</keyword>
<name>A0AAW0B7S4_9AGAR</name>